<evidence type="ECO:0000256" key="1">
    <source>
        <dbReference type="SAM" id="MobiDB-lite"/>
    </source>
</evidence>
<feature type="compositionally biased region" description="Polar residues" evidence="1">
    <location>
        <begin position="272"/>
        <end position="284"/>
    </location>
</feature>
<comment type="caution">
    <text evidence="3">The sequence shown here is derived from an EMBL/GenBank/DDBJ whole genome shotgun (WGS) entry which is preliminary data.</text>
</comment>
<evidence type="ECO:0000259" key="2">
    <source>
        <dbReference type="PROSITE" id="PS51724"/>
    </source>
</evidence>
<accession>A0ABQ4TJT8</accession>
<dbReference type="RefSeq" id="WP_238231880.1">
    <property type="nucleotide sequence ID" value="NZ_BPRA01000009.1"/>
</dbReference>
<feature type="region of interest" description="Disordered" evidence="1">
    <location>
        <begin position="230"/>
        <end position="355"/>
    </location>
</feature>
<reference evidence="3" key="1">
    <citation type="journal article" date="2021" name="Front. Microbiol.">
        <title>Comprehensive Comparative Genomics and Phenotyping of Methylobacterium Species.</title>
        <authorList>
            <person name="Alessa O."/>
            <person name="Ogura Y."/>
            <person name="Fujitani Y."/>
            <person name="Takami H."/>
            <person name="Hayashi T."/>
            <person name="Sahin N."/>
            <person name="Tani A."/>
        </authorList>
    </citation>
    <scope>NUCLEOTIDE SEQUENCE</scope>
    <source>
        <strain evidence="3">DSM 23674</strain>
    </source>
</reference>
<reference evidence="3" key="2">
    <citation type="submission" date="2021-08" db="EMBL/GenBank/DDBJ databases">
        <authorList>
            <person name="Tani A."/>
            <person name="Ola A."/>
            <person name="Ogura Y."/>
            <person name="Katsura K."/>
            <person name="Hayashi T."/>
        </authorList>
    </citation>
    <scope>NUCLEOTIDE SEQUENCE</scope>
    <source>
        <strain evidence="3">DSM 23674</strain>
    </source>
</reference>
<dbReference type="Proteomes" id="UP001055101">
    <property type="component" value="Unassembled WGS sequence"/>
</dbReference>
<protein>
    <recommendedName>
        <fullName evidence="2">SPOR domain-containing protein</fullName>
    </recommendedName>
</protein>
<dbReference type="InterPro" id="IPR036680">
    <property type="entry name" value="SPOR-like_sf"/>
</dbReference>
<evidence type="ECO:0000313" key="4">
    <source>
        <dbReference type="Proteomes" id="UP001055101"/>
    </source>
</evidence>
<feature type="domain" description="SPOR" evidence="2">
    <location>
        <begin position="393"/>
        <end position="475"/>
    </location>
</feature>
<dbReference type="InterPro" id="IPR007730">
    <property type="entry name" value="SPOR-like_dom"/>
</dbReference>
<dbReference type="SUPFAM" id="SSF110997">
    <property type="entry name" value="Sporulation related repeat"/>
    <property type="match status" value="1"/>
</dbReference>
<dbReference type="Pfam" id="PF05036">
    <property type="entry name" value="SPOR"/>
    <property type="match status" value="1"/>
</dbReference>
<feature type="compositionally biased region" description="Low complexity" evidence="1">
    <location>
        <begin position="342"/>
        <end position="355"/>
    </location>
</feature>
<dbReference type="Gene3D" id="3.30.70.1070">
    <property type="entry name" value="Sporulation related repeat"/>
    <property type="match status" value="1"/>
</dbReference>
<keyword evidence="4" id="KW-1185">Reference proteome</keyword>
<gene>
    <name evidence="3" type="ORF">EKPJFOCH_2140</name>
</gene>
<name>A0ABQ4TJT8_9HYPH</name>
<sequence length="475" mass="48577">MTTNASRAAIDFDAFERDLRQASLPEAAAPAPQRADPLAELARIVGQDDPFRALLASQGGQAGARTSVGSAQAGRIEPAFHDAPQAQHAAAAQPAHSPADAFDQYLATVEQGAYAEDEGQERHDPAAFDESGQGYRAVVAKRPRRQLVQVGAGLGVLALCVTGALGWKAMGGHGTSGGPVTVLADKTPLKVAPQAADGVEIPDQNKQIYERNAKDGQIKVVNREEQPLDVAQAARSAGATGGTTPGNTAMLTDSLGEPRRVRTVSVKPDTPVTASSQAQSQPQRVASADPAAQIPASPIPTMSMPDGSEGASSQTPAVSPRRPQRALASTPVPAKPVQTADASGATPPMPAAAPAAEAAPAPAARKAVQRVASVSPETTASTDAAPVATASATAPVGGFSVQIGVRASETEARSAFRQMQGKFSQLSGKPELIQQAEVGGKSIYRVRVGPLAKNEANSLCTDLKGAGGQCFVSKN</sequence>
<dbReference type="PROSITE" id="PS51724">
    <property type="entry name" value="SPOR"/>
    <property type="match status" value="1"/>
</dbReference>
<proteinExistence type="predicted"/>
<organism evidence="3 4">
    <name type="scientific">Methylobacterium thuringiense</name>
    <dbReference type="NCBI Taxonomy" id="1003091"/>
    <lineage>
        <taxon>Bacteria</taxon>
        <taxon>Pseudomonadati</taxon>
        <taxon>Pseudomonadota</taxon>
        <taxon>Alphaproteobacteria</taxon>
        <taxon>Hyphomicrobiales</taxon>
        <taxon>Methylobacteriaceae</taxon>
        <taxon>Methylobacterium</taxon>
    </lineage>
</organism>
<evidence type="ECO:0000313" key="3">
    <source>
        <dbReference type="EMBL" id="GJE55645.1"/>
    </source>
</evidence>
<dbReference type="EMBL" id="BPRA01000009">
    <property type="protein sequence ID" value="GJE55645.1"/>
    <property type="molecule type" value="Genomic_DNA"/>
</dbReference>